<reference evidence="7 8" key="1">
    <citation type="submission" date="2013-03" db="EMBL/GenBank/DDBJ databases">
        <authorList>
            <person name="Fiebig A."/>
            <person name="Goeker M."/>
            <person name="Klenk H.-P.P."/>
        </authorList>
    </citation>
    <scope>NUCLEOTIDE SEQUENCE [LARGE SCALE GENOMIC DNA]</scope>
    <source>
        <strain evidence="7 8">DSM 17492</strain>
    </source>
</reference>
<evidence type="ECO:0000313" key="8">
    <source>
        <dbReference type="Proteomes" id="UP000025047"/>
    </source>
</evidence>
<feature type="chain" id="PRO_5001495866" evidence="4">
    <location>
        <begin position="23"/>
        <end position="609"/>
    </location>
</feature>
<proteinExistence type="predicted"/>
<dbReference type="RefSeq" id="WP_017928927.1">
    <property type="nucleotide sequence ID" value="NZ_KB822999.1"/>
</dbReference>
<keyword evidence="8" id="KW-1185">Reference proteome</keyword>
<evidence type="ECO:0000259" key="6">
    <source>
        <dbReference type="Pfam" id="PF07244"/>
    </source>
</evidence>
<sequence length="609" mass="64780">MRHIAVLTGLSVLALSTSAALGQDVRFEIDVANDDLESVLENSSLLVALKDDAAPTPQDYVAAARADYRRLLTGLYSEGYYGGTISILVNGQEAANLAPLDAPARIDDIAIRVNQGPRFTFGRTEIAPLAPDTELPESFAPGETARAEEVRAAARAGVEAWRDVGFAKADVAGQEIVADHASERLAAAVTLAPGPRLRFGALSITGNEDVRESRIRAIADLPVGRVYDPEALDFAATRLRRTGAFDSVAFIESDEIGPDDTLPFELGVSEALPRRIGFGAEISTVEGLGLSAFWLHRNLLGGAERLRVEGEISGIEGEVPGVTGSGGADYRLGTNFNRPATLRADVDLFAEAELRHENEIDYQLDQLSAEIGLSRYVNETLTYSAAVGFLTAREETDARVRDYTLLTLPLDATLDRRDVSLDAKNGYFIDAELTPFLGVTGSDSGARLYVDTRAYRSFGETERLTLAARGQLGSVLGSSIASTPADYLFYSGGGGTVRGHDYQSLGVTYTRDFGDGPVEVRSGGKSFAGAQLEARFGVTDKFGAVGFYDIGYVEADALPDGEGDFQAGAGAGIRYATPIGPVRLDVATPVTGDGAYESVQIYIGIGQSF</sequence>
<evidence type="ECO:0000256" key="1">
    <source>
        <dbReference type="ARBA" id="ARBA00004370"/>
    </source>
</evidence>
<evidence type="ECO:0000256" key="3">
    <source>
        <dbReference type="ARBA" id="ARBA00023136"/>
    </source>
</evidence>
<dbReference type="PANTHER" id="PTHR12815:SF42">
    <property type="entry name" value="BACTERIAL SURFACE ANTIGEN (D15) DOMAIN-CONTAINING PROTEIN"/>
    <property type="match status" value="1"/>
</dbReference>
<feature type="signal peptide" evidence="4">
    <location>
        <begin position="1"/>
        <end position="22"/>
    </location>
</feature>
<dbReference type="Pfam" id="PF07244">
    <property type="entry name" value="POTRA"/>
    <property type="match status" value="1"/>
</dbReference>
<name>A0A017HFT8_9RHOB</name>
<dbReference type="AlphaFoldDB" id="A0A017HFT8"/>
<feature type="domain" description="Bacterial surface antigen (D15)" evidence="5">
    <location>
        <begin position="298"/>
        <end position="609"/>
    </location>
</feature>
<dbReference type="InterPro" id="IPR000184">
    <property type="entry name" value="Bac_surfAg_D15"/>
</dbReference>
<evidence type="ECO:0000313" key="7">
    <source>
        <dbReference type="EMBL" id="EYD72644.1"/>
    </source>
</evidence>
<keyword evidence="4" id="KW-0732">Signal</keyword>
<keyword evidence="2" id="KW-1134">Transmembrane beta strand</keyword>
<dbReference type="Pfam" id="PF01103">
    <property type="entry name" value="Omp85"/>
    <property type="match status" value="1"/>
</dbReference>
<dbReference type="eggNOG" id="COG0729">
    <property type="taxonomic scope" value="Bacteria"/>
</dbReference>
<dbReference type="PANTHER" id="PTHR12815">
    <property type="entry name" value="SORTING AND ASSEMBLY MACHINERY SAMM50 PROTEIN FAMILY MEMBER"/>
    <property type="match status" value="1"/>
</dbReference>
<dbReference type="STRING" id="1122180.Lokhon_01445"/>
<dbReference type="HOGENOM" id="CLU_018618_0_1_5"/>
<feature type="domain" description="POTRA" evidence="6">
    <location>
        <begin position="198"/>
        <end position="248"/>
    </location>
</feature>
<keyword evidence="3" id="KW-0472">Membrane</keyword>
<dbReference type="Gene3D" id="3.10.20.310">
    <property type="entry name" value="membrane protein fhac"/>
    <property type="match status" value="1"/>
</dbReference>
<evidence type="ECO:0000259" key="5">
    <source>
        <dbReference type="Pfam" id="PF01103"/>
    </source>
</evidence>
<dbReference type="Proteomes" id="UP000025047">
    <property type="component" value="Unassembled WGS sequence"/>
</dbReference>
<dbReference type="GO" id="GO:0019867">
    <property type="term" value="C:outer membrane"/>
    <property type="evidence" value="ECO:0007669"/>
    <property type="project" value="InterPro"/>
</dbReference>
<keyword evidence="2" id="KW-0812">Transmembrane</keyword>
<dbReference type="InterPro" id="IPR010827">
    <property type="entry name" value="BamA/TamA_POTRA"/>
</dbReference>
<evidence type="ECO:0000256" key="4">
    <source>
        <dbReference type="SAM" id="SignalP"/>
    </source>
</evidence>
<accession>A0A017HFT8</accession>
<comment type="caution">
    <text evidence="7">The sequence shown here is derived from an EMBL/GenBank/DDBJ whole genome shotgun (WGS) entry which is preliminary data.</text>
</comment>
<comment type="subcellular location">
    <subcellularLocation>
        <location evidence="1">Membrane</location>
    </subcellularLocation>
</comment>
<evidence type="ECO:0000256" key="2">
    <source>
        <dbReference type="ARBA" id="ARBA00022452"/>
    </source>
</evidence>
<protein>
    <submittedName>
        <fullName evidence="7">Outer membrane protein</fullName>
    </submittedName>
</protein>
<dbReference type="PATRIC" id="fig|1122180.6.peg.1428"/>
<dbReference type="EMBL" id="APGJ01000004">
    <property type="protein sequence ID" value="EYD72644.1"/>
    <property type="molecule type" value="Genomic_DNA"/>
</dbReference>
<dbReference type="InterPro" id="IPR039910">
    <property type="entry name" value="D15-like"/>
</dbReference>
<gene>
    <name evidence="7" type="ORF">Lokhon_01445</name>
</gene>
<organism evidence="7 8">
    <name type="scientific">Limimaricola hongkongensis DSM 17492</name>
    <dbReference type="NCBI Taxonomy" id="1122180"/>
    <lineage>
        <taxon>Bacteria</taxon>
        <taxon>Pseudomonadati</taxon>
        <taxon>Pseudomonadota</taxon>
        <taxon>Alphaproteobacteria</taxon>
        <taxon>Rhodobacterales</taxon>
        <taxon>Paracoccaceae</taxon>
        <taxon>Limimaricola</taxon>
    </lineage>
</organism>
<dbReference type="Gene3D" id="2.40.160.50">
    <property type="entry name" value="membrane protein fhac: a member of the omp85/tpsb transporter family"/>
    <property type="match status" value="1"/>
</dbReference>